<dbReference type="InterPro" id="IPR011004">
    <property type="entry name" value="Trimer_LpxA-like_sf"/>
</dbReference>
<dbReference type="InterPro" id="IPR001451">
    <property type="entry name" value="Hexapep"/>
</dbReference>
<comment type="caution">
    <text evidence="2">The sequence shown here is derived from an EMBL/GenBank/DDBJ whole genome shotgun (WGS) entry which is preliminary data.</text>
</comment>
<keyword evidence="2" id="KW-0808">Transferase</keyword>
<accession>A0ABW2BLR3</accession>
<dbReference type="PANTHER" id="PTHR23416:SF78">
    <property type="entry name" value="LIPOPOLYSACCHARIDE BIOSYNTHESIS O-ACETYL TRANSFERASE WBBJ-RELATED"/>
    <property type="match status" value="1"/>
</dbReference>
<proteinExistence type="predicted"/>
<gene>
    <name evidence="2" type="ORF">ACFQE0_18070</name>
</gene>
<sequence>MIEPNAIFDNLTRYHFAREIDRWGWTVGAHSYGRPNVLEAELARLHIGRFCSIGPDVTIVLGNHRTDLVTTYPFKAIAGITGGGLWAPALDCSDDHATRGDVVLGDEVWLGAGCLILSGVTIGHGAVVGAGAVVRRDVPPYAIVTGDPAVVARYRFDPAIIDRLLTVNWWAWPDERITRHLPLILGSDIEAFLRAAEGARPRQSRNPRGSRAPRRHAPSNHCAARSYAAPRYAASNPLSADSSAAVPRAATRPCSRT</sequence>
<evidence type="ECO:0000313" key="3">
    <source>
        <dbReference type="Proteomes" id="UP001596292"/>
    </source>
</evidence>
<dbReference type="Gene3D" id="2.160.10.10">
    <property type="entry name" value="Hexapeptide repeat proteins"/>
    <property type="match status" value="1"/>
</dbReference>
<feature type="region of interest" description="Disordered" evidence="1">
    <location>
        <begin position="236"/>
        <end position="257"/>
    </location>
</feature>
<organism evidence="2 3">
    <name type="scientific">Methylobacterium komagatae</name>
    <dbReference type="NCBI Taxonomy" id="374425"/>
    <lineage>
        <taxon>Bacteria</taxon>
        <taxon>Pseudomonadati</taxon>
        <taxon>Pseudomonadota</taxon>
        <taxon>Alphaproteobacteria</taxon>
        <taxon>Hyphomicrobiales</taxon>
        <taxon>Methylobacteriaceae</taxon>
        <taxon>Methylobacterium</taxon>
    </lineage>
</organism>
<dbReference type="GO" id="GO:0016746">
    <property type="term" value="F:acyltransferase activity"/>
    <property type="evidence" value="ECO:0007669"/>
    <property type="project" value="UniProtKB-KW"/>
</dbReference>
<feature type="region of interest" description="Disordered" evidence="1">
    <location>
        <begin position="196"/>
        <end position="222"/>
    </location>
</feature>
<dbReference type="Proteomes" id="UP001596292">
    <property type="component" value="Unassembled WGS sequence"/>
</dbReference>
<protein>
    <submittedName>
        <fullName evidence="2">CatB-related O-acetyltransferase</fullName>
        <ecNumber evidence="2">2.3.1.-</ecNumber>
    </submittedName>
</protein>
<dbReference type="SUPFAM" id="SSF51161">
    <property type="entry name" value="Trimeric LpxA-like enzymes"/>
    <property type="match status" value="1"/>
</dbReference>
<dbReference type="Pfam" id="PF00132">
    <property type="entry name" value="Hexapep"/>
    <property type="match status" value="1"/>
</dbReference>
<keyword evidence="3" id="KW-1185">Reference proteome</keyword>
<evidence type="ECO:0000313" key="2">
    <source>
        <dbReference type="EMBL" id="MFC6791358.1"/>
    </source>
</evidence>
<dbReference type="EC" id="2.3.1.-" evidence="2"/>
<dbReference type="InterPro" id="IPR051159">
    <property type="entry name" value="Hexapeptide_acetyltransf"/>
</dbReference>
<dbReference type="PANTHER" id="PTHR23416">
    <property type="entry name" value="SIALIC ACID SYNTHASE-RELATED"/>
    <property type="match status" value="1"/>
</dbReference>
<dbReference type="CDD" id="cd03349">
    <property type="entry name" value="LbH_XAT"/>
    <property type="match status" value="1"/>
</dbReference>
<dbReference type="RefSeq" id="WP_378972150.1">
    <property type="nucleotide sequence ID" value="NZ_JBHSWN010000001.1"/>
</dbReference>
<evidence type="ECO:0000256" key="1">
    <source>
        <dbReference type="SAM" id="MobiDB-lite"/>
    </source>
</evidence>
<name>A0ABW2BLR3_9HYPH</name>
<reference evidence="3" key="1">
    <citation type="journal article" date="2019" name="Int. J. Syst. Evol. Microbiol.">
        <title>The Global Catalogue of Microorganisms (GCM) 10K type strain sequencing project: providing services to taxonomists for standard genome sequencing and annotation.</title>
        <authorList>
            <consortium name="The Broad Institute Genomics Platform"/>
            <consortium name="The Broad Institute Genome Sequencing Center for Infectious Disease"/>
            <person name="Wu L."/>
            <person name="Ma J."/>
        </authorList>
    </citation>
    <scope>NUCLEOTIDE SEQUENCE [LARGE SCALE GENOMIC DNA]</scope>
    <source>
        <strain evidence="3">CCUG 48316</strain>
    </source>
</reference>
<keyword evidence="2" id="KW-0012">Acyltransferase</keyword>
<dbReference type="EMBL" id="JBHSWN010000001">
    <property type="protein sequence ID" value="MFC6791358.1"/>
    <property type="molecule type" value="Genomic_DNA"/>
</dbReference>